<organism evidence="2 3">
    <name type="scientific">Zingiber officinale</name>
    <name type="common">Ginger</name>
    <name type="synonym">Amomum zingiber</name>
    <dbReference type="NCBI Taxonomy" id="94328"/>
    <lineage>
        <taxon>Eukaryota</taxon>
        <taxon>Viridiplantae</taxon>
        <taxon>Streptophyta</taxon>
        <taxon>Embryophyta</taxon>
        <taxon>Tracheophyta</taxon>
        <taxon>Spermatophyta</taxon>
        <taxon>Magnoliopsida</taxon>
        <taxon>Liliopsida</taxon>
        <taxon>Zingiberales</taxon>
        <taxon>Zingiberaceae</taxon>
        <taxon>Zingiber</taxon>
    </lineage>
</organism>
<name>A0A8J5EVR8_ZINOF</name>
<protein>
    <recommendedName>
        <fullName evidence="1">Vacuolar ATPase assembly protein VMA22</fullName>
    </recommendedName>
</protein>
<evidence type="ECO:0000256" key="1">
    <source>
        <dbReference type="ARBA" id="ARBA00093634"/>
    </source>
</evidence>
<gene>
    <name evidence="2" type="ORF">ZIOFF_064249</name>
</gene>
<sequence>MENGEESFLVNPEKLDDDDEVLRFLDSLDAYLRLRDSVSSMLRQTKYCTVVMHNTCQYRLASDGDGEEERGEEGEQEEEVHWNCALSGWFELATARHSMGSSRVSSVVLDQKVQPAATTLQVRESVSGSHINAWSSSAKDGICSSEEIELSSMQTTVKDSELRHRGTSSFYDDMKKINSTINLTPTDSDSNIQKERSKMLSVFGTLVSPKLRAAQVSFETALDGIVEIANVQSTLLSSFSRLQQERNDSS</sequence>
<dbReference type="Proteomes" id="UP000734854">
    <property type="component" value="Unassembled WGS sequence"/>
</dbReference>
<dbReference type="PANTHER" id="PTHR31996:SF2">
    <property type="entry name" value="COILED-COIL DOMAIN-CONTAINING PROTEIN 115"/>
    <property type="match status" value="1"/>
</dbReference>
<dbReference type="PANTHER" id="PTHR31996">
    <property type="entry name" value="COILED-COIL DOMAIN-CONTAINING PROTEIN 115"/>
    <property type="match status" value="1"/>
</dbReference>
<reference evidence="2 3" key="1">
    <citation type="submission" date="2020-08" db="EMBL/GenBank/DDBJ databases">
        <title>Plant Genome Project.</title>
        <authorList>
            <person name="Zhang R.-G."/>
        </authorList>
    </citation>
    <scope>NUCLEOTIDE SEQUENCE [LARGE SCALE GENOMIC DNA]</scope>
    <source>
        <tissue evidence="2">Rhizome</tissue>
    </source>
</reference>
<dbReference type="InterPro" id="IPR040357">
    <property type="entry name" value="Vma22/CCDC115"/>
</dbReference>
<keyword evidence="3" id="KW-1185">Reference proteome</keyword>
<dbReference type="EMBL" id="JACMSC010000018">
    <property type="protein sequence ID" value="KAG6475032.1"/>
    <property type="molecule type" value="Genomic_DNA"/>
</dbReference>
<accession>A0A8J5EVR8</accession>
<dbReference type="AlphaFoldDB" id="A0A8J5EVR8"/>
<dbReference type="GO" id="GO:0051082">
    <property type="term" value="F:unfolded protein binding"/>
    <property type="evidence" value="ECO:0007669"/>
    <property type="project" value="TreeGrafter"/>
</dbReference>
<comment type="caution">
    <text evidence="2">The sequence shown here is derived from an EMBL/GenBank/DDBJ whole genome shotgun (WGS) entry which is preliminary data.</text>
</comment>
<proteinExistence type="predicted"/>
<evidence type="ECO:0000313" key="2">
    <source>
        <dbReference type="EMBL" id="KAG6475032.1"/>
    </source>
</evidence>
<dbReference type="GO" id="GO:0070072">
    <property type="term" value="P:vacuolar proton-transporting V-type ATPase complex assembly"/>
    <property type="evidence" value="ECO:0007669"/>
    <property type="project" value="InterPro"/>
</dbReference>
<evidence type="ECO:0000313" key="3">
    <source>
        <dbReference type="Proteomes" id="UP000734854"/>
    </source>
</evidence>